<keyword evidence="1" id="KW-0614">Plasmid</keyword>
<dbReference type="GO" id="GO:0071468">
    <property type="term" value="P:cellular response to acidic pH"/>
    <property type="evidence" value="ECO:0007669"/>
    <property type="project" value="InterPro"/>
</dbReference>
<dbReference type="Pfam" id="PF10798">
    <property type="entry name" value="YmgB"/>
    <property type="match status" value="1"/>
</dbReference>
<keyword evidence="2" id="KW-1185">Reference proteome</keyword>
<dbReference type="InterPro" id="IPR024753">
    <property type="entry name" value="AriR"/>
</dbReference>
<dbReference type="Gene3D" id="1.20.5.5260">
    <property type="match status" value="1"/>
</dbReference>
<dbReference type="EMBL" id="CP104759">
    <property type="protein sequence ID" value="WBG92988.1"/>
    <property type="molecule type" value="Genomic_DNA"/>
</dbReference>
<dbReference type="KEGG" id="kpie:N5580_20370"/>
<name>A0AAJ5QME5_9GAMM</name>
<evidence type="ECO:0000313" key="2">
    <source>
        <dbReference type="Proteomes" id="UP001211544"/>
    </source>
</evidence>
<geneLocation type="plasmid" evidence="1 2">
    <name>pGABEKP28_1</name>
</geneLocation>
<dbReference type="RefSeq" id="WP_158591261.1">
    <property type="nucleotide sequence ID" value="NZ_CP104759.1"/>
</dbReference>
<accession>A0AAJ5QME5</accession>
<protein>
    <submittedName>
        <fullName evidence="1">Biofilm development regulator YmgB/AriR family protein</fullName>
    </submittedName>
</protein>
<dbReference type="GeneID" id="78236396"/>
<sequence length="79" mass="9335">MSDKSSEMLLCTLKEKALSDEAAVRYLTIGMIVCELIRAEKPVSRKSICCKLLKRLEQTQDKEEERIYYRLFRMLFGRQ</sequence>
<organism evidence="1 2">
    <name type="scientific">Pantoea piersonii</name>
    <dbReference type="NCBI Taxonomy" id="2364647"/>
    <lineage>
        <taxon>Bacteria</taxon>
        <taxon>Pseudomonadati</taxon>
        <taxon>Pseudomonadota</taxon>
        <taxon>Gammaproteobacteria</taxon>
        <taxon>Enterobacterales</taxon>
        <taxon>Erwiniaceae</taxon>
        <taxon>Pantoea</taxon>
    </lineage>
</organism>
<reference evidence="1 2" key="1">
    <citation type="journal article" date="2022" name="J Glob Antimicrob Resist">
        <title>First complete genome of a multidrug resistant strain of the novel human pathogen Kalamiella piersonii (GABEKP28) identified in human saliva.</title>
        <authorList>
            <person name="McDonagh F."/>
            <person name="Singh N.K."/>
            <person name="Venkateswaran K."/>
            <person name="Lonappan A.M."/>
            <person name="Hallahan B."/>
            <person name="Tuohy A."/>
            <person name="Burke L."/>
            <person name="Kovarova A."/>
            <person name="Miliotis G."/>
        </authorList>
    </citation>
    <scope>NUCLEOTIDE SEQUENCE [LARGE SCALE GENOMIC DNA]</scope>
    <source>
        <strain evidence="1 2">GABEKP28</strain>
    </source>
</reference>
<proteinExistence type="predicted"/>
<evidence type="ECO:0000313" key="1">
    <source>
        <dbReference type="EMBL" id="WBG92988.1"/>
    </source>
</evidence>
<dbReference type="Proteomes" id="UP001211544">
    <property type="component" value="Plasmid pGABEKP28_1"/>
</dbReference>
<gene>
    <name evidence="1" type="ORF">N5580_20370</name>
</gene>
<dbReference type="AlphaFoldDB" id="A0AAJ5QME5"/>